<accession>A0A4Y9ZDZ9</accession>
<proteinExistence type="predicted"/>
<comment type="caution">
    <text evidence="2">The sequence shown here is derived from an EMBL/GenBank/DDBJ whole genome shotgun (WGS) entry which is preliminary data.</text>
</comment>
<evidence type="ECO:0000313" key="2">
    <source>
        <dbReference type="EMBL" id="TFY73005.1"/>
    </source>
</evidence>
<sequence>SEEKTAALTWVKFEEDLCKQFGEVHAAESALFDIQHLRQGNRSVDEYTTAFNTLADLSLLNDVI</sequence>
<dbReference type="Pfam" id="PF03732">
    <property type="entry name" value="Retrotrans_gag"/>
    <property type="match status" value="1"/>
</dbReference>
<reference evidence="2 3" key="1">
    <citation type="submission" date="2019-02" db="EMBL/GenBank/DDBJ databases">
        <title>Genome sequencing of the rare red list fungi Hericium alpestre (H. flagellum).</title>
        <authorList>
            <person name="Buettner E."/>
            <person name="Kellner H."/>
        </authorList>
    </citation>
    <scope>NUCLEOTIDE SEQUENCE [LARGE SCALE GENOMIC DNA]</scope>
    <source>
        <strain evidence="2 3">DSM 108284</strain>
    </source>
</reference>
<dbReference type="OrthoDB" id="3263571at2759"/>
<keyword evidence="3" id="KW-1185">Reference proteome</keyword>
<protein>
    <recommendedName>
        <fullName evidence="1">Retrotransposon gag domain-containing protein</fullName>
    </recommendedName>
</protein>
<dbReference type="InterPro" id="IPR005162">
    <property type="entry name" value="Retrotrans_gag_dom"/>
</dbReference>
<dbReference type="Proteomes" id="UP000298061">
    <property type="component" value="Unassembled WGS sequence"/>
</dbReference>
<feature type="domain" description="Retrotransposon gag" evidence="1">
    <location>
        <begin position="7"/>
        <end position="56"/>
    </location>
</feature>
<gene>
    <name evidence="2" type="ORF">EWM64_g11007</name>
</gene>
<evidence type="ECO:0000313" key="3">
    <source>
        <dbReference type="Proteomes" id="UP000298061"/>
    </source>
</evidence>
<organism evidence="2 3">
    <name type="scientific">Hericium alpestre</name>
    <dbReference type="NCBI Taxonomy" id="135208"/>
    <lineage>
        <taxon>Eukaryota</taxon>
        <taxon>Fungi</taxon>
        <taxon>Dikarya</taxon>
        <taxon>Basidiomycota</taxon>
        <taxon>Agaricomycotina</taxon>
        <taxon>Agaricomycetes</taxon>
        <taxon>Russulales</taxon>
        <taxon>Hericiaceae</taxon>
        <taxon>Hericium</taxon>
    </lineage>
</organism>
<name>A0A4Y9ZDZ9_9AGAM</name>
<dbReference type="EMBL" id="SFCI01003522">
    <property type="protein sequence ID" value="TFY73005.1"/>
    <property type="molecule type" value="Genomic_DNA"/>
</dbReference>
<feature type="non-terminal residue" evidence="2">
    <location>
        <position position="1"/>
    </location>
</feature>
<evidence type="ECO:0000259" key="1">
    <source>
        <dbReference type="Pfam" id="PF03732"/>
    </source>
</evidence>
<dbReference type="AlphaFoldDB" id="A0A4Y9ZDZ9"/>